<protein>
    <submittedName>
        <fullName evidence="1">Uncharacterized protein</fullName>
    </submittedName>
</protein>
<evidence type="ECO:0000313" key="1">
    <source>
        <dbReference type="EMBL" id="KAK8215316.1"/>
    </source>
</evidence>
<comment type="caution">
    <text evidence="1">The sequence shown here is derived from an EMBL/GenBank/DDBJ whole genome shotgun (WGS) entry which is preliminary data.</text>
</comment>
<accession>A0ACC3SN17</accession>
<evidence type="ECO:0000313" key="2">
    <source>
        <dbReference type="Proteomes" id="UP001320706"/>
    </source>
</evidence>
<gene>
    <name evidence="1" type="ORF">M8818_001937</name>
</gene>
<sequence>MLTYMLIVWYPASCVTPVSGREGLAVASCDFPVPVSLLNAETSNRDQGEARVPPKLTDSPRASRRALVPLQ</sequence>
<keyword evidence="2" id="KW-1185">Reference proteome</keyword>
<dbReference type="EMBL" id="JAMKPW020000008">
    <property type="protein sequence ID" value="KAK8215316.1"/>
    <property type="molecule type" value="Genomic_DNA"/>
</dbReference>
<proteinExistence type="predicted"/>
<reference evidence="1" key="1">
    <citation type="submission" date="2024-02" db="EMBL/GenBank/DDBJ databases">
        <title>Metagenome Assembled Genome of Zalaria obscura JY119.</title>
        <authorList>
            <person name="Vighnesh L."/>
            <person name="Jagadeeshwari U."/>
            <person name="Venkata Ramana C."/>
            <person name="Sasikala C."/>
        </authorList>
    </citation>
    <scope>NUCLEOTIDE SEQUENCE</scope>
    <source>
        <strain evidence="1">JY119</strain>
    </source>
</reference>
<organism evidence="1 2">
    <name type="scientific">Zalaria obscura</name>
    <dbReference type="NCBI Taxonomy" id="2024903"/>
    <lineage>
        <taxon>Eukaryota</taxon>
        <taxon>Fungi</taxon>
        <taxon>Dikarya</taxon>
        <taxon>Ascomycota</taxon>
        <taxon>Pezizomycotina</taxon>
        <taxon>Dothideomycetes</taxon>
        <taxon>Dothideomycetidae</taxon>
        <taxon>Dothideales</taxon>
        <taxon>Zalariaceae</taxon>
        <taxon>Zalaria</taxon>
    </lineage>
</organism>
<dbReference type="Proteomes" id="UP001320706">
    <property type="component" value="Unassembled WGS sequence"/>
</dbReference>
<name>A0ACC3SN17_9PEZI</name>